<evidence type="ECO:0000256" key="6">
    <source>
        <dbReference type="ARBA" id="ARBA00023136"/>
    </source>
</evidence>
<sequence length="408" mass="46379">MTKQGESPCPTLVVWVPRKTGFTEFVKINSHHEVEGGFSIAVFCYALQLLPYNIQPIFKPFINESGKMNGSYDQLLRHIGGQSCQAVAGDVTIRGNRAQYVDFTIPYLSAEVYMLVHASREWNQSLWTFLRPFTTRLWITLVCAYILTGLALAFLEYRADSHRIAIPFYRQLMMVIWFPISTFFFNEGKTVNMCSKVVLVILPSSFEKAGYQSGSFLKDLIMEQYNCSGNNLMALNGYEDFKNALSDGSVNAVFDLVAYIEIFLSNYGSDYMKYGPITQEPGIAFNKFPDFICLISKAFPRGSPLLQDFSRAVINVTESEVMMEMKRNYLGFSTADHKKQHTQALPQSLDVKSFIGLFVLMAIIIIVAIISSEFSLMRRNNKLGTTVEEELEEQQVVISEQFQIQIHH</sequence>
<dbReference type="Gene3D" id="3.40.190.10">
    <property type="entry name" value="Periplasmic binding protein-like II"/>
    <property type="match status" value="1"/>
</dbReference>
<comment type="subcellular location">
    <subcellularLocation>
        <location evidence="1">Membrane</location>
        <topology evidence="1">Multi-pass membrane protein</topology>
    </subcellularLocation>
</comment>
<keyword evidence="14" id="KW-1185">Reference proteome</keyword>
<proteinExistence type="predicted"/>
<dbReference type="SMART" id="SM00079">
    <property type="entry name" value="PBPe"/>
    <property type="match status" value="1"/>
</dbReference>
<evidence type="ECO:0000256" key="1">
    <source>
        <dbReference type="ARBA" id="ARBA00004141"/>
    </source>
</evidence>
<keyword evidence="2" id="KW-0813">Transport</keyword>
<evidence type="ECO:0000256" key="3">
    <source>
        <dbReference type="ARBA" id="ARBA00022692"/>
    </source>
</evidence>
<feature type="domain" description="Ionotropic glutamate receptor C-terminal" evidence="12">
    <location>
        <begin position="11"/>
        <end position="332"/>
    </location>
</feature>
<feature type="transmembrane region" description="Helical" evidence="11">
    <location>
        <begin position="137"/>
        <end position="155"/>
    </location>
</feature>
<reference evidence="13" key="2">
    <citation type="submission" date="2022-01" db="EMBL/GenBank/DDBJ databases">
        <authorList>
            <person name="Yamashiro T."/>
            <person name="Shiraishi A."/>
            <person name="Satake H."/>
            <person name="Nakayama K."/>
        </authorList>
    </citation>
    <scope>NUCLEOTIDE SEQUENCE</scope>
</reference>
<evidence type="ECO:0000313" key="13">
    <source>
        <dbReference type="EMBL" id="GJS66433.1"/>
    </source>
</evidence>
<feature type="transmembrane region" description="Helical" evidence="11">
    <location>
        <begin position="354"/>
        <end position="376"/>
    </location>
</feature>
<dbReference type="EMBL" id="BQNB010009648">
    <property type="protein sequence ID" value="GJS66433.1"/>
    <property type="molecule type" value="Genomic_DNA"/>
</dbReference>
<evidence type="ECO:0000313" key="14">
    <source>
        <dbReference type="Proteomes" id="UP001151760"/>
    </source>
</evidence>
<dbReference type="Gene3D" id="1.10.287.70">
    <property type="match status" value="1"/>
</dbReference>
<dbReference type="InterPro" id="IPR001320">
    <property type="entry name" value="Iontro_rcpt_C"/>
</dbReference>
<evidence type="ECO:0000256" key="9">
    <source>
        <dbReference type="ARBA" id="ARBA00023286"/>
    </source>
</evidence>
<keyword evidence="7" id="KW-0675">Receptor</keyword>
<dbReference type="InterPro" id="IPR015683">
    <property type="entry name" value="Ionotropic_Glu_rcpt"/>
</dbReference>
<evidence type="ECO:0000256" key="8">
    <source>
        <dbReference type="ARBA" id="ARBA00023180"/>
    </source>
</evidence>
<organism evidence="13 14">
    <name type="scientific">Tanacetum coccineum</name>
    <dbReference type="NCBI Taxonomy" id="301880"/>
    <lineage>
        <taxon>Eukaryota</taxon>
        <taxon>Viridiplantae</taxon>
        <taxon>Streptophyta</taxon>
        <taxon>Embryophyta</taxon>
        <taxon>Tracheophyta</taxon>
        <taxon>Spermatophyta</taxon>
        <taxon>Magnoliopsida</taxon>
        <taxon>eudicotyledons</taxon>
        <taxon>Gunneridae</taxon>
        <taxon>Pentapetalae</taxon>
        <taxon>asterids</taxon>
        <taxon>campanulids</taxon>
        <taxon>Asterales</taxon>
        <taxon>Asteraceae</taxon>
        <taxon>Asteroideae</taxon>
        <taxon>Anthemideae</taxon>
        <taxon>Anthemidinae</taxon>
        <taxon>Tanacetum</taxon>
    </lineage>
</organism>
<reference evidence="13" key="1">
    <citation type="journal article" date="2022" name="Int. J. Mol. Sci.">
        <title>Draft Genome of Tanacetum Coccineum: Genomic Comparison of Closely Related Tanacetum-Family Plants.</title>
        <authorList>
            <person name="Yamashiro T."/>
            <person name="Shiraishi A."/>
            <person name="Nakayama K."/>
            <person name="Satake H."/>
        </authorList>
    </citation>
    <scope>NUCLEOTIDE SEQUENCE</scope>
</reference>
<keyword evidence="4 11" id="KW-1133">Transmembrane helix</keyword>
<evidence type="ECO:0000256" key="4">
    <source>
        <dbReference type="ARBA" id="ARBA00022989"/>
    </source>
</evidence>
<dbReference type="SUPFAM" id="SSF53850">
    <property type="entry name" value="Periplasmic binding protein-like II"/>
    <property type="match status" value="1"/>
</dbReference>
<keyword evidence="8" id="KW-0325">Glycoprotein</keyword>
<keyword evidence="9" id="KW-1071">Ligand-gated ion channel</keyword>
<comment type="caution">
    <text evidence="13">The sequence shown here is derived from an EMBL/GenBank/DDBJ whole genome shotgun (WGS) entry which is preliminary data.</text>
</comment>
<keyword evidence="6 11" id="KW-0472">Membrane</keyword>
<evidence type="ECO:0000256" key="5">
    <source>
        <dbReference type="ARBA" id="ARBA00023065"/>
    </source>
</evidence>
<dbReference type="PANTHER" id="PTHR18966">
    <property type="entry name" value="IONOTROPIC GLUTAMATE RECEPTOR"/>
    <property type="match status" value="1"/>
</dbReference>
<accession>A0ABQ4XM39</accession>
<keyword evidence="3 11" id="KW-0812">Transmembrane</keyword>
<evidence type="ECO:0000259" key="12">
    <source>
        <dbReference type="SMART" id="SM00079"/>
    </source>
</evidence>
<evidence type="ECO:0000256" key="10">
    <source>
        <dbReference type="ARBA" id="ARBA00023303"/>
    </source>
</evidence>
<name>A0ABQ4XM39_9ASTR</name>
<dbReference type="Proteomes" id="UP001151760">
    <property type="component" value="Unassembled WGS sequence"/>
</dbReference>
<evidence type="ECO:0000256" key="7">
    <source>
        <dbReference type="ARBA" id="ARBA00023170"/>
    </source>
</evidence>
<evidence type="ECO:0000256" key="2">
    <source>
        <dbReference type="ARBA" id="ARBA00022448"/>
    </source>
</evidence>
<evidence type="ECO:0000256" key="11">
    <source>
        <dbReference type="SAM" id="Phobius"/>
    </source>
</evidence>
<gene>
    <name evidence="13" type="ORF">Tco_0680997</name>
</gene>
<keyword evidence="10" id="KW-0407">Ion channel</keyword>
<protein>
    <submittedName>
        <fullName evidence="13">Extracellular solute-binding protein 3</fullName>
    </submittedName>
</protein>
<feature type="transmembrane region" description="Helical" evidence="11">
    <location>
        <begin position="167"/>
        <end position="185"/>
    </location>
</feature>
<keyword evidence="5" id="KW-0406">Ion transport</keyword>